<organism evidence="6 7">
    <name type="scientific">Candidatus Limivivens merdigallinarum</name>
    <dbReference type="NCBI Taxonomy" id="2840859"/>
    <lineage>
        <taxon>Bacteria</taxon>
        <taxon>Bacillati</taxon>
        <taxon>Bacillota</taxon>
        <taxon>Clostridia</taxon>
        <taxon>Lachnospirales</taxon>
        <taxon>Lachnospiraceae</taxon>
        <taxon>Lachnospiraceae incertae sedis</taxon>
        <taxon>Candidatus Limivivens</taxon>
    </lineage>
</organism>
<protein>
    <submittedName>
        <fullName evidence="6">Fic family protein</fullName>
    </submittedName>
</protein>
<dbReference type="PROSITE" id="PS51459">
    <property type="entry name" value="FIDO"/>
    <property type="match status" value="1"/>
</dbReference>
<name>A0A9D0ZU81_9FIRM</name>
<dbReference type="SUPFAM" id="SSF140931">
    <property type="entry name" value="Fic-like"/>
    <property type="match status" value="1"/>
</dbReference>
<evidence type="ECO:0000313" key="6">
    <source>
        <dbReference type="EMBL" id="HIQ95966.1"/>
    </source>
</evidence>
<evidence type="ECO:0000313" key="7">
    <source>
        <dbReference type="Proteomes" id="UP000886886"/>
    </source>
</evidence>
<comment type="caution">
    <text evidence="6">The sequence shown here is derived from an EMBL/GenBank/DDBJ whole genome shotgun (WGS) entry which is preliminary data.</text>
</comment>
<dbReference type="InterPro" id="IPR003812">
    <property type="entry name" value="Fido"/>
</dbReference>
<gene>
    <name evidence="6" type="ORF">IAB26_05320</name>
</gene>
<feature type="domain" description="Fido" evidence="5">
    <location>
        <begin position="96"/>
        <end position="233"/>
    </location>
</feature>
<dbReference type="PANTHER" id="PTHR13504">
    <property type="entry name" value="FIDO DOMAIN-CONTAINING PROTEIN DDB_G0283145"/>
    <property type="match status" value="1"/>
</dbReference>
<feature type="active site" evidence="1">
    <location>
        <position position="177"/>
    </location>
</feature>
<feature type="region of interest" description="Disordered" evidence="4">
    <location>
        <begin position="265"/>
        <end position="290"/>
    </location>
</feature>
<dbReference type="Gene3D" id="1.10.3290.10">
    <property type="entry name" value="Fido-like domain"/>
    <property type="match status" value="1"/>
</dbReference>
<feature type="binding site" evidence="2">
    <location>
        <begin position="181"/>
        <end position="188"/>
    </location>
    <ligand>
        <name>ATP</name>
        <dbReference type="ChEBI" id="CHEBI:30616"/>
    </ligand>
</feature>
<dbReference type="InterPro" id="IPR040198">
    <property type="entry name" value="Fido_containing"/>
</dbReference>
<reference evidence="6" key="2">
    <citation type="journal article" date="2021" name="PeerJ">
        <title>Extensive microbial diversity within the chicken gut microbiome revealed by metagenomics and culture.</title>
        <authorList>
            <person name="Gilroy R."/>
            <person name="Ravi A."/>
            <person name="Getino M."/>
            <person name="Pursley I."/>
            <person name="Horton D.L."/>
            <person name="Alikhan N.F."/>
            <person name="Baker D."/>
            <person name="Gharbi K."/>
            <person name="Hall N."/>
            <person name="Watson M."/>
            <person name="Adriaenssens E.M."/>
            <person name="Foster-Nyarko E."/>
            <person name="Jarju S."/>
            <person name="Secka A."/>
            <person name="Antonio M."/>
            <person name="Oren A."/>
            <person name="Chaudhuri R.R."/>
            <person name="La Ragione R."/>
            <person name="Hildebrand F."/>
            <person name="Pallen M.J."/>
        </authorList>
    </citation>
    <scope>NUCLEOTIDE SEQUENCE</scope>
    <source>
        <strain evidence="6">ChiSjej3B21-11622</strain>
    </source>
</reference>
<evidence type="ECO:0000256" key="2">
    <source>
        <dbReference type="PIRSR" id="PIRSR640198-2"/>
    </source>
</evidence>
<evidence type="ECO:0000256" key="1">
    <source>
        <dbReference type="PIRSR" id="PIRSR640198-1"/>
    </source>
</evidence>
<dbReference type="PANTHER" id="PTHR13504:SF38">
    <property type="entry name" value="FIDO DOMAIN-CONTAINING PROTEIN"/>
    <property type="match status" value="1"/>
</dbReference>
<proteinExistence type="predicted"/>
<sequence>MFLKEEELIQNVFHDLVSCQEAFSEPLVMEPFYKDFTYRFCWNSNSIEGNTLSLDETIEVVDFDTVRSGHTYREYTEAKNLYRAIQEFLDVEGTNITEEWVKHVNGKILGEEVDYRKKNLYIGTLAEATYYPPAYERVPGLMEEYLANLSFRERAGEISYEKIKQLAEEHIRFERIHPFRDGNGRTGRMILNQQLLNAGLLPILVTDQSKYRQAFRRYDKGGDVSMMVYLIGKGEQQSLDTIKKLRETVQEKGLYQGDGYGLDRLEQSEGGAGSASAGAEGAILQRHPTV</sequence>
<evidence type="ECO:0000259" key="5">
    <source>
        <dbReference type="PROSITE" id="PS51459"/>
    </source>
</evidence>
<dbReference type="GO" id="GO:0005524">
    <property type="term" value="F:ATP binding"/>
    <property type="evidence" value="ECO:0007669"/>
    <property type="project" value="UniProtKB-KW"/>
</dbReference>
<dbReference type="EMBL" id="DVFT01000081">
    <property type="protein sequence ID" value="HIQ95966.1"/>
    <property type="molecule type" value="Genomic_DNA"/>
</dbReference>
<dbReference type="Pfam" id="PF02661">
    <property type="entry name" value="Fic"/>
    <property type="match status" value="1"/>
</dbReference>
<reference evidence="6" key="1">
    <citation type="submission" date="2020-10" db="EMBL/GenBank/DDBJ databases">
        <authorList>
            <person name="Gilroy R."/>
        </authorList>
    </citation>
    <scope>NUCLEOTIDE SEQUENCE</scope>
    <source>
        <strain evidence="6">ChiSjej3B21-11622</strain>
    </source>
</reference>
<keyword evidence="2" id="KW-0067">ATP-binding</keyword>
<accession>A0A9D0ZU81</accession>
<dbReference type="InterPro" id="IPR036597">
    <property type="entry name" value="Fido-like_dom_sf"/>
</dbReference>
<keyword evidence="2" id="KW-0547">Nucleotide-binding</keyword>
<dbReference type="Proteomes" id="UP000886886">
    <property type="component" value="Unassembled WGS sequence"/>
</dbReference>
<evidence type="ECO:0000256" key="3">
    <source>
        <dbReference type="PIRSR" id="PIRSR640198-3"/>
    </source>
</evidence>
<evidence type="ECO:0000256" key="4">
    <source>
        <dbReference type="SAM" id="MobiDB-lite"/>
    </source>
</evidence>
<dbReference type="AlphaFoldDB" id="A0A9D0ZU81"/>
<feature type="site" description="Important for autoinhibition of adenylyltransferase activity" evidence="3">
    <location>
        <position position="48"/>
    </location>
</feature>